<proteinExistence type="predicted"/>
<sequence length="80" mass="8796">WADALQLTSNISETIHVIPEYHSSEVKIITANEGDATGQIHQKEDKSCGNLDLKKLSGTEKKSDAKTETKMNNLSIQSQP</sequence>
<accession>A0A0B6XTZ0</accession>
<feature type="non-terminal residue" evidence="2">
    <location>
        <position position="80"/>
    </location>
</feature>
<dbReference type="EMBL" id="HACG01000494">
    <property type="protein sequence ID" value="CEK47359.1"/>
    <property type="molecule type" value="Transcribed_RNA"/>
</dbReference>
<gene>
    <name evidence="2" type="primary">ORF1189</name>
</gene>
<feature type="compositionally biased region" description="Basic and acidic residues" evidence="1">
    <location>
        <begin position="59"/>
        <end position="69"/>
    </location>
</feature>
<reference evidence="2" key="1">
    <citation type="submission" date="2014-12" db="EMBL/GenBank/DDBJ databases">
        <title>Insight into the proteome of Arion vulgaris.</title>
        <authorList>
            <person name="Aradska J."/>
            <person name="Bulat T."/>
            <person name="Smidak R."/>
            <person name="Sarate P."/>
            <person name="Gangsoo J."/>
            <person name="Sialana F."/>
            <person name="Bilban M."/>
            <person name="Lubec G."/>
        </authorList>
    </citation>
    <scope>NUCLEOTIDE SEQUENCE</scope>
    <source>
        <tissue evidence="2">Skin</tissue>
    </source>
</reference>
<dbReference type="AlphaFoldDB" id="A0A0B6XTZ0"/>
<feature type="region of interest" description="Disordered" evidence="1">
    <location>
        <begin position="59"/>
        <end position="80"/>
    </location>
</feature>
<feature type="non-terminal residue" evidence="2">
    <location>
        <position position="1"/>
    </location>
</feature>
<evidence type="ECO:0000256" key="1">
    <source>
        <dbReference type="SAM" id="MobiDB-lite"/>
    </source>
</evidence>
<organism evidence="2">
    <name type="scientific">Arion vulgaris</name>
    <dbReference type="NCBI Taxonomy" id="1028688"/>
    <lineage>
        <taxon>Eukaryota</taxon>
        <taxon>Metazoa</taxon>
        <taxon>Spiralia</taxon>
        <taxon>Lophotrochozoa</taxon>
        <taxon>Mollusca</taxon>
        <taxon>Gastropoda</taxon>
        <taxon>Heterobranchia</taxon>
        <taxon>Euthyneura</taxon>
        <taxon>Panpulmonata</taxon>
        <taxon>Eupulmonata</taxon>
        <taxon>Stylommatophora</taxon>
        <taxon>Helicina</taxon>
        <taxon>Arionoidea</taxon>
        <taxon>Arionidae</taxon>
        <taxon>Arion</taxon>
    </lineage>
</organism>
<evidence type="ECO:0000313" key="2">
    <source>
        <dbReference type="EMBL" id="CEK47359.1"/>
    </source>
</evidence>
<feature type="compositionally biased region" description="Polar residues" evidence="1">
    <location>
        <begin position="70"/>
        <end position="80"/>
    </location>
</feature>
<name>A0A0B6XTZ0_9EUPU</name>
<protein>
    <submittedName>
        <fullName evidence="2">Uncharacterized protein</fullName>
    </submittedName>
</protein>